<dbReference type="InterPro" id="IPR007345">
    <property type="entry name" value="Polysacch_pyruvyl_Trfase"/>
</dbReference>
<feature type="domain" description="Polysaccharide pyruvyl transferase" evidence="1">
    <location>
        <begin position="33"/>
        <end position="340"/>
    </location>
</feature>
<dbReference type="EMBL" id="AZMM01018530">
    <property type="protein sequence ID" value="ETJ19332.1"/>
    <property type="molecule type" value="Genomic_DNA"/>
</dbReference>
<reference evidence="2" key="1">
    <citation type="submission" date="2013-12" db="EMBL/GenBank/DDBJ databases">
        <title>A Varibaculum cambriense genome reconstructed from a premature infant gut community with otherwise low bacterial novelty that shifts toward anaerobic metabolism during the third week of life.</title>
        <authorList>
            <person name="Brown C.T."/>
            <person name="Sharon I."/>
            <person name="Thomas B.C."/>
            <person name="Castelle C.J."/>
            <person name="Morowitz M.J."/>
            <person name="Banfield J.F."/>
        </authorList>
    </citation>
    <scope>NUCLEOTIDE SEQUENCE</scope>
</reference>
<name>W1WMC2_9ZZZZ</name>
<protein>
    <submittedName>
        <fullName evidence="2">Polysaccharide pyruvyl transferase</fullName>
    </submittedName>
</protein>
<evidence type="ECO:0000259" key="1">
    <source>
        <dbReference type="Pfam" id="PF04230"/>
    </source>
</evidence>
<sequence>GSMEKIILVGASLNSGNRGVNALTRSMIMLILNKYGNNSKITILSYTVKETVENKIYFEDKEIIVEEKLCTRKNMIKTYLLSNIGVENELSKMIKDSDQIWDISEGDSFSDIYGIGRLIQHSLIKLISIKLRKNLVIMPQTIGPFNKKISKVIAKKIINKANIVFVRDDISKKVLQDDLRIKRKINVSPDMAFYMEPKKDASIDKFINENDKIKVGINISALLYNGGYNGKNMFGLKADYSKVIRCIIETFSEKKNVEIILIPHVMVESMEVEDDFRTCNRIADEFRKNKNINIHTLDKYYREDELKSIISGCDFFVGSRMHACIGAISTHVPTVPIAYSRKFIGIWDKIGLGYCVTDPRKQSEDEIISSILENFNNSKKIKEKLDLEIPLLEKQIEKIVDIIEEN</sequence>
<dbReference type="PANTHER" id="PTHR36836">
    <property type="entry name" value="COLANIC ACID BIOSYNTHESIS PROTEIN WCAK"/>
    <property type="match status" value="1"/>
</dbReference>
<gene>
    <name evidence="2" type="ORF">Q604_UNBC18530G0003</name>
</gene>
<keyword evidence="2" id="KW-0808">Transferase</keyword>
<dbReference type="Pfam" id="PF04230">
    <property type="entry name" value="PS_pyruv_trans"/>
    <property type="match status" value="1"/>
</dbReference>
<dbReference type="PANTHER" id="PTHR36836:SF1">
    <property type="entry name" value="COLANIC ACID BIOSYNTHESIS PROTEIN WCAK"/>
    <property type="match status" value="1"/>
</dbReference>
<comment type="caution">
    <text evidence="2">The sequence shown here is derived from an EMBL/GenBank/DDBJ whole genome shotgun (WGS) entry which is preliminary data.</text>
</comment>
<feature type="non-terminal residue" evidence="2">
    <location>
        <position position="1"/>
    </location>
</feature>
<evidence type="ECO:0000313" key="2">
    <source>
        <dbReference type="EMBL" id="ETJ19332.1"/>
    </source>
</evidence>
<organism evidence="2">
    <name type="scientific">human gut metagenome</name>
    <dbReference type="NCBI Taxonomy" id="408170"/>
    <lineage>
        <taxon>unclassified sequences</taxon>
        <taxon>metagenomes</taxon>
        <taxon>organismal metagenomes</taxon>
    </lineage>
</organism>
<dbReference type="AlphaFoldDB" id="W1WMC2"/>
<dbReference type="GO" id="GO:0016740">
    <property type="term" value="F:transferase activity"/>
    <property type="evidence" value="ECO:0007669"/>
    <property type="project" value="UniProtKB-KW"/>
</dbReference>
<proteinExistence type="predicted"/>
<accession>W1WMC2</accession>